<reference evidence="3 4" key="1">
    <citation type="journal article" date="2018" name="BMC Genomics">
        <title>Comparative genome analyses reveal sequence features reflecting distinct modes of host-adaptation between dicot and monocot powdery mildew.</title>
        <authorList>
            <person name="Wu Y."/>
            <person name="Ma X."/>
            <person name="Pan Z."/>
            <person name="Kale S.D."/>
            <person name="Song Y."/>
            <person name="King H."/>
            <person name="Zhang Q."/>
            <person name="Presley C."/>
            <person name="Deng X."/>
            <person name="Wei C.I."/>
            <person name="Xiao S."/>
        </authorList>
    </citation>
    <scope>NUCLEOTIDE SEQUENCE [LARGE SCALE GENOMIC DNA]</scope>
    <source>
        <strain evidence="3">UCSC1</strain>
    </source>
</reference>
<organism evidence="3 4">
    <name type="scientific">Golovinomyces cichoracearum</name>
    <dbReference type="NCBI Taxonomy" id="62708"/>
    <lineage>
        <taxon>Eukaryota</taxon>
        <taxon>Fungi</taxon>
        <taxon>Dikarya</taxon>
        <taxon>Ascomycota</taxon>
        <taxon>Pezizomycotina</taxon>
        <taxon>Leotiomycetes</taxon>
        <taxon>Erysiphales</taxon>
        <taxon>Erysiphaceae</taxon>
        <taxon>Golovinomyces</taxon>
    </lineage>
</organism>
<dbReference type="InterPro" id="IPR048874">
    <property type="entry name" value="Ribosomal_bL31m_N"/>
</dbReference>
<feature type="compositionally biased region" description="Polar residues" evidence="1">
    <location>
        <begin position="123"/>
        <end position="136"/>
    </location>
</feature>
<dbReference type="EMBL" id="MCBR01005866">
    <property type="protein sequence ID" value="RKF78087.1"/>
    <property type="molecule type" value="Genomic_DNA"/>
</dbReference>
<dbReference type="PANTHER" id="PTHR28174:SF1">
    <property type="entry name" value="LARGE RIBOSOMAL SUBUNIT PROTEIN BL31M"/>
    <property type="match status" value="1"/>
</dbReference>
<dbReference type="GO" id="GO:0003735">
    <property type="term" value="F:structural constituent of ribosome"/>
    <property type="evidence" value="ECO:0007669"/>
    <property type="project" value="InterPro"/>
</dbReference>
<dbReference type="GO" id="GO:0005762">
    <property type="term" value="C:mitochondrial large ribosomal subunit"/>
    <property type="evidence" value="ECO:0007669"/>
    <property type="project" value="InterPro"/>
</dbReference>
<keyword evidence="3" id="KW-0687">Ribonucleoprotein</keyword>
<feature type="region of interest" description="Disordered" evidence="1">
    <location>
        <begin position="156"/>
        <end position="185"/>
    </location>
</feature>
<comment type="caution">
    <text evidence="3">The sequence shown here is derived from an EMBL/GenBank/DDBJ whole genome shotgun (WGS) entry which is preliminary data.</text>
</comment>
<evidence type="ECO:0000256" key="1">
    <source>
        <dbReference type="SAM" id="MobiDB-lite"/>
    </source>
</evidence>
<feature type="region of interest" description="Disordered" evidence="1">
    <location>
        <begin position="108"/>
        <end position="136"/>
    </location>
</feature>
<feature type="compositionally biased region" description="Basic and acidic residues" evidence="1">
    <location>
        <begin position="108"/>
        <end position="122"/>
    </location>
</feature>
<feature type="domain" description="Ribosomal protein bL31m N-terminal" evidence="2">
    <location>
        <begin position="36"/>
        <end position="81"/>
    </location>
</feature>
<name>A0A420IU85_9PEZI</name>
<evidence type="ECO:0000313" key="4">
    <source>
        <dbReference type="Proteomes" id="UP000285405"/>
    </source>
</evidence>
<dbReference type="PANTHER" id="PTHR28174">
    <property type="entry name" value="54S RIBOSOMAL PROTEIN L36, MITOCHONDRIAL"/>
    <property type="match status" value="1"/>
</dbReference>
<dbReference type="Gene3D" id="6.20.130.10">
    <property type="match status" value="1"/>
</dbReference>
<dbReference type="AlphaFoldDB" id="A0A420IU85"/>
<dbReference type="InterPro" id="IPR034600">
    <property type="entry name" value="Ribosomal_bL31m"/>
</dbReference>
<protein>
    <submittedName>
        <fullName evidence="3">Ribosomal protein</fullName>
    </submittedName>
</protein>
<evidence type="ECO:0000313" key="3">
    <source>
        <dbReference type="EMBL" id="RKF78087.1"/>
    </source>
</evidence>
<accession>A0A420IU85</accession>
<dbReference type="GO" id="GO:0032543">
    <property type="term" value="P:mitochondrial translation"/>
    <property type="evidence" value="ECO:0007669"/>
    <property type="project" value="InterPro"/>
</dbReference>
<sequence>MFFHPRLKPSLQQLFPTQKYLKICQGQVRQASLIKRPYRPYTFTQLIVLSDGSTFTMRTTSPAPVYKSNKDSRNHPLWQPSSAALRNVEADEAGRLRAFRLRFGHGWDAEEKPNQKNDKKGISSDNGDQSHMGNENNEESFATESLMDLISNASMNASATSSKIDKEKYEIEEDPGEKFVTARNSLGKGVQVKVKDLEQFRKDQKLAKSGGR</sequence>
<dbReference type="Proteomes" id="UP000285405">
    <property type="component" value="Unassembled WGS sequence"/>
</dbReference>
<proteinExistence type="predicted"/>
<keyword evidence="3" id="KW-0689">Ribosomal protein</keyword>
<evidence type="ECO:0000259" key="2">
    <source>
        <dbReference type="Pfam" id="PF21492"/>
    </source>
</evidence>
<dbReference type="OrthoDB" id="5587740at2759"/>
<gene>
    <name evidence="3" type="ORF">GcC1_058023</name>
</gene>
<dbReference type="Pfam" id="PF21492">
    <property type="entry name" value="bL31_N"/>
    <property type="match status" value="1"/>
</dbReference>